<evidence type="ECO:0000256" key="2">
    <source>
        <dbReference type="SAM" id="Phobius"/>
    </source>
</evidence>
<sequence length="481" mass="51829">MASELHSRLEYLVNYSSQLIFVSGDTIAEQQRTLESFVFQQSDSTELAFVTAEPSLNITDYRGTLCKQLLGQVVGSYVRPLNELLAGLNHHEGPVLITITQAQHIPDTFLQELWDLVLQSRFANNKQHLNVLLFGDTAWAEEAKQWLPAKNTSTPLLISSQSVSGSHYGSELDRMLAEKRASFEQYRRDKGALTATSARPNRLRSPWLWLGICLLFVSSFVAILGWQYGTSLSTLFAPIDTAANTGEASSPTVQTAVAPPTRTLSVVKQDAAEPDSPVASPQDTARVTAQPRVIDSYSDAIKTIPAASGKGDKSGATTASESTGAAKATNDEAVTANAQNDQDTVQDTTEQGLTTTATTQPVSPASASAPEPPPANSSAVAGSLPIADSRFIEDAGANYWIQLAGMQDAQLAATYLSDNDLYAKVIIYQTRRYGGDWYVILWSAPAPTLEAARQSLAALPEFPGSENAFIKRKAQIAAELN</sequence>
<feature type="compositionally biased region" description="Low complexity" evidence="1">
    <location>
        <begin position="345"/>
        <end position="369"/>
    </location>
</feature>
<keyword evidence="4" id="KW-0132">Cell division</keyword>
<feature type="region of interest" description="Disordered" evidence="1">
    <location>
        <begin position="305"/>
        <end position="381"/>
    </location>
</feature>
<feature type="transmembrane region" description="Helical" evidence="2">
    <location>
        <begin position="207"/>
        <end position="228"/>
    </location>
</feature>
<accession>A0ABT5L6W3</accession>
<reference evidence="4 5" key="1">
    <citation type="submission" date="2022-10" db="EMBL/GenBank/DDBJ databases">
        <title>Alteromonas sp. chi3 Genome sequencing.</title>
        <authorList>
            <person name="Park S."/>
        </authorList>
    </citation>
    <scope>NUCLEOTIDE SEQUENCE [LARGE SCALE GENOMIC DNA]</scope>
    <source>
        <strain evidence="5">chi3</strain>
    </source>
</reference>
<evidence type="ECO:0000259" key="3">
    <source>
        <dbReference type="PROSITE" id="PS51724"/>
    </source>
</evidence>
<dbReference type="GO" id="GO:0051301">
    <property type="term" value="P:cell division"/>
    <property type="evidence" value="ECO:0007669"/>
    <property type="project" value="UniProtKB-KW"/>
</dbReference>
<evidence type="ECO:0000256" key="1">
    <source>
        <dbReference type="SAM" id="MobiDB-lite"/>
    </source>
</evidence>
<evidence type="ECO:0000313" key="4">
    <source>
        <dbReference type="EMBL" id="MDC8832116.1"/>
    </source>
</evidence>
<keyword evidence="4" id="KW-0131">Cell cycle</keyword>
<dbReference type="PROSITE" id="PS51724">
    <property type="entry name" value="SPOR"/>
    <property type="match status" value="1"/>
</dbReference>
<dbReference type="RefSeq" id="WP_273641909.1">
    <property type="nucleotide sequence ID" value="NZ_JAQQXP010000002.1"/>
</dbReference>
<protein>
    <submittedName>
        <fullName evidence="4">Cell division protein DamX</fullName>
    </submittedName>
</protein>
<keyword evidence="5" id="KW-1185">Reference proteome</keyword>
<feature type="region of interest" description="Disordered" evidence="1">
    <location>
        <begin position="269"/>
        <end position="292"/>
    </location>
</feature>
<proteinExistence type="predicted"/>
<dbReference type="InterPro" id="IPR007730">
    <property type="entry name" value="SPOR-like_dom"/>
</dbReference>
<evidence type="ECO:0000313" key="5">
    <source>
        <dbReference type="Proteomes" id="UP001218788"/>
    </source>
</evidence>
<keyword evidence="2" id="KW-1133">Transmembrane helix</keyword>
<keyword evidence="2" id="KW-0472">Membrane</keyword>
<feature type="compositionally biased region" description="Low complexity" evidence="1">
    <location>
        <begin position="314"/>
        <end position="328"/>
    </location>
</feature>
<gene>
    <name evidence="4" type="ORF">OIK42_15255</name>
</gene>
<name>A0ABT5L6W3_9ALTE</name>
<dbReference type="Gene3D" id="3.30.70.1070">
    <property type="entry name" value="Sporulation related repeat"/>
    <property type="match status" value="1"/>
</dbReference>
<dbReference type="EMBL" id="JAQQXP010000002">
    <property type="protein sequence ID" value="MDC8832116.1"/>
    <property type="molecule type" value="Genomic_DNA"/>
</dbReference>
<organism evidence="4 5">
    <name type="scientific">Alteromonas gilva</name>
    <dbReference type="NCBI Taxonomy" id="2987522"/>
    <lineage>
        <taxon>Bacteria</taxon>
        <taxon>Pseudomonadati</taxon>
        <taxon>Pseudomonadota</taxon>
        <taxon>Gammaproteobacteria</taxon>
        <taxon>Alteromonadales</taxon>
        <taxon>Alteromonadaceae</taxon>
        <taxon>Alteromonas/Salinimonas group</taxon>
        <taxon>Alteromonas</taxon>
    </lineage>
</organism>
<keyword evidence="2" id="KW-0812">Transmembrane</keyword>
<dbReference type="InterPro" id="IPR036680">
    <property type="entry name" value="SPOR-like_sf"/>
</dbReference>
<dbReference type="Proteomes" id="UP001218788">
    <property type="component" value="Unassembled WGS sequence"/>
</dbReference>
<comment type="caution">
    <text evidence="4">The sequence shown here is derived from an EMBL/GenBank/DDBJ whole genome shotgun (WGS) entry which is preliminary data.</text>
</comment>
<feature type="domain" description="SPOR" evidence="3">
    <location>
        <begin position="393"/>
        <end position="472"/>
    </location>
</feature>